<dbReference type="AlphaFoldDB" id="A0A559IZ77"/>
<organism evidence="3 4">
    <name type="scientific">Paenibacillus agilis</name>
    <dbReference type="NCBI Taxonomy" id="3020863"/>
    <lineage>
        <taxon>Bacteria</taxon>
        <taxon>Bacillati</taxon>
        <taxon>Bacillota</taxon>
        <taxon>Bacilli</taxon>
        <taxon>Bacillales</taxon>
        <taxon>Paenibacillaceae</taxon>
        <taxon>Paenibacillus</taxon>
    </lineage>
</organism>
<name>A0A559IZ77_9BACL</name>
<dbReference type="OrthoDB" id="2464294at2"/>
<dbReference type="RefSeq" id="WP_144988838.1">
    <property type="nucleotide sequence ID" value="NZ_VNJK01000001.1"/>
</dbReference>
<dbReference type="Pfam" id="PF09577">
    <property type="entry name" value="Spore_YpjB"/>
    <property type="match status" value="1"/>
</dbReference>
<feature type="signal peptide" evidence="2">
    <location>
        <begin position="1"/>
        <end position="25"/>
    </location>
</feature>
<dbReference type="Proteomes" id="UP000318102">
    <property type="component" value="Unassembled WGS sequence"/>
</dbReference>
<keyword evidence="1" id="KW-0812">Transmembrane</keyword>
<comment type="caution">
    <text evidence="3">The sequence shown here is derived from an EMBL/GenBank/DDBJ whole genome shotgun (WGS) entry which is preliminary data.</text>
</comment>
<evidence type="ECO:0000313" key="4">
    <source>
        <dbReference type="Proteomes" id="UP000318102"/>
    </source>
</evidence>
<accession>A0A559IZ77</accession>
<proteinExistence type="predicted"/>
<feature type="transmembrane region" description="Helical" evidence="1">
    <location>
        <begin position="241"/>
        <end position="258"/>
    </location>
</feature>
<evidence type="ECO:0008006" key="5">
    <source>
        <dbReference type="Google" id="ProtNLM"/>
    </source>
</evidence>
<protein>
    <recommendedName>
        <fullName evidence="5">Sporulation protein</fullName>
    </recommendedName>
</protein>
<dbReference type="EMBL" id="VNJK01000001">
    <property type="protein sequence ID" value="TVX92913.1"/>
    <property type="molecule type" value="Genomic_DNA"/>
</dbReference>
<reference evidence="3 4" key="1">
    <citation type="submission" date="2019-07" db="EMBL/GenBank/DDBJ databases">
        <authorList>
            <person name="Kim J."/>
        </authorList>
    </citation>
    <scope>NUCLEOTIDE SEQUENCE [LARGE SCALE GENOMIC DNA]</scope>
    <source>
        <strain evidence="3 4">N4</strain>
    </source>
</reference>
<gene>
    <name evidence="3" type="ORF">FPZ44_07505</name>
</gene>
<evidence type="ECO:0000313" key="3">
    <source>
        <dbReference type="EMBL" id="TVX92913.1"/>
    </source>
</evidence>
<keyword evidence="1" id="KW-1133">Transmembrane helix</keyword>
<sequence length="276" mass="31460">MHALRIVICFVLVWAIMSMPPYVQAAVNKQSDVNILNWKEADRLAAAMYKDSVNGNMTNIHANMKSFTTVLSAPGMFDHMTYEQMKAITDSVIRFKQTLVAAKQDEQQLERAAARLRLVIDAVTHEQDAMWRQYAAVIMDEMKQMAEAKSAVVWKQVSLQWLEHMDRLLPAASVDRPTEVIEMASSMIALVNKGIRDEVKHEDVQRALKDYESIILDNLFGSTKDLETIAPIVEEPIPMQVLIWLGCIVTVTLAYVAYQKYRYDRDGIHNSPWDSL</sequence>
<keyword evidence="4" id="KW-1185">Reference proteome</keyword>
<keyword evidence="2" id="KW-0732">Signal</keyword>
<feature type="chain" id="PRO_5021827957" description="Sporulation protein" evidence="2">
    <location>
        <begin position="26"/>
        <end position="276"/>
    </location>
</feature>
<evidence type="ECO:0000256" key="1">
    <source>
        <dbReference type="SAM" id="Phobius"/>
    </source>
</evidence>
<dbReference type="InterPro" id="IPR014231">
    <property type="entry name" value="Spore_YpjB"/>
</dbReference>
<evidence type="ECO:0000256" key="2">
    <source>
        <dbReference type="SAM" id="SignalP"/>
    </source>
</evidence>
<keyword evidence="1" id="KW-0472">Membrane</keyword>